<evidence type="ECO:0000313" key="2">
    <source>
        <dbReference type="Proteomes" id="UP000030746"/>
    </source>
</evidence>
<dbReference type="AlphaFoldDB" id="V3ZRN9"/>
<dbReference type="EMBL" id="KB201870">
    <property type="protein sequence ID" value="ESO94088.1"/>
    <property type="molecule type" value="Genomic_DNA"/>
</dbReference>
<sequence length="119" mass="13872">MAGIPFPMEGFKYSSSSSATDNMVRYGVQPRFSEVYTDRASLYRNKVLMVWHGSSSWFQEQSSWSLATTGHLNWEVNQVMVEHKCPKGDSWNEARCKQKELHYIEIKCLWCGTEVRKVR</sequence>
<keyword evidence="2" id="KW-1185">Reference proteome</keyword>
<evidence type="ECO:0000313" key="1">
    <source>
        <dbReference type="EMBL" id="ESO94088.1"/>
    </source>
</evidence>
<proteinExistence type="predicted"/>
<gene>
    <name evidence="1" type="ORF">LOTGIDRAFT_239536</name>
</gene>
<accession>V3ZRN9</accession>
<reference evidence="1 2" key="1">
    <citation type="journal article" date="2013" name="Nature">
        <title>Insights into bilaterian evolution from three spiralian genomes.</title>
        <authorList>
            <person name="Simakov O."/>
            <person name="Marletaz F."/>
            <person name="Cho S.J."/>
            <person name="Edsinger-Gonzales E."/>
            <person name="Havlak P."/>
            <person name="Hellsten U."/>
            <person name="Kuo D.H."/>
            <person name="Larsson T."/>
            <person name="Lv J."/>
            <person name="Arendt D."/>
            <person name="Savage R."/>
            <person name="Osoegawa K."/>
            <person name="de Jong P."/>
            <person name="Grimwood J."/>
            <person name="Chapman J.A."/>
            <person name="Shapiro H."/>
            <person name="Aerts A."/>
            <person name="Otillar R.P."/>
            <person name="Terry A.Y."/>
            <person name="Boore J.L."/>
            <person name="Grigoriev I.V."/>
            <person name="Lindberg D.R."/>
            <person name="Seaver E.C."/>
            <person name="Weisblat D.A."/>
            <person name="Putnam N.H."/>
            <person name="Rokhsar D.S."/>
        </authorList>
    </citation>
    <scope>NUCLEOTIDE SEQUENCE [LARGE SCALE GENOMIC DNA]</scope>
</reference>
<organism evidence="1 2">
    <name type="scientific">Lottia gigantea</name>
    <name type="common">Giant owl limpet</name>
    <dbReference type="NCBI Taxonomy" id="225164"/>
    <lineage>
        <taxon>Eukaryota</taxon>
        <taxon>Metazoa</taxon>
        <taxon>Spiralia</taxon>
        <taxon>Lophotrochozoa</taxon>
        <taxon>Mollusca</taxon>
        <taxon>Gastropoda</taxon>
        <taxon>Patellogastropoda</taxon>
        <taxon>Lottioidea</taxon>
        <taxon>Lottiidae</taxon>
        <taxon>Lottia</taxon>
    </lineage>
</organism>
<dbReference type="CTD" id="20251085"/>
<dbReference type="Proteomes" id="UP000030746">
    <property type="component" value="Unassembled WGS sequence"/>
</dbReference>
<dbReference type="HOGENOM" id="CLU_2064109_0_0_1"/>
<name>V3ZRN9_LOTGI</name>
<dbReference type="GeneID" id="20251085"/>
<dbReference type="KEGG" id="lgi:LOTGIDRAFT_239536"/>
<protein>
    <submittedName>
        <fullName evidence="1">Uncharacterized protein</fullName>
    </submittedName>
</protein>
<dbReference type="RefSeq" id="XP_009055224.1">
    <property type="nucleotide sequence ID" value="XM_009056976.1"/>
</dbReference>